<keyword evidence="8" id="KW-0812">Transmembrane</keyword>
<evidence type="ECO:0000256" key="5">
    <source>
        <dbReference type="ARBA" id="ARBA00022777"/>
    </source>
</evidence>
<evidence type="ECO:0000256" key="4">
    <source>
        <dbReference type="ARBA" id="ARBA00022741"/>
    </source>
</evidence>
<name>A0AAE3ZLQ6_9ACTN</name>
<dbReference type="SMART" id="SM00220">
    <property type="entry name" value="S_TKc"/>
    <property type="match status" value="1"/>
</dbReference>
<dbReference type="InterPro" id="IPR017441">
    <property type="entry name" value="Protein_kinase_ATP_BS"/>
</dbReference>
<dbReference type="GO" id="GO:0005524">
    <property type="term" value="F:ATP binding"/>
    <property type="evidence" value="ECO:0007669"/>
    <property type="project" value="UniProtKB-UniRule"/>
</dbReference>
<dbReference type="PANTHER" id="PTHR43289">
    <property type="entry name" value="MITOGEN-ACTIVATED PROTEIN KINASE KINASE KINASE 20-RELATED"/>
    <property type="match status" value="1"/>
</dbReference>
<dbReference type="GO" id="GO:0004674">
    <property type="term" value="F:protein serine/threonine kinase activity"/>
    <property type="evidence" value="ECO:0007669"/>
    <property type="project" value="UniProtKB-KW"/>
</dbReference>
<feature type="binding site" evidence="7">
    <location>
        <position position="38"/>
    </location>
    <ligand>
        <name>ATP</name>
        <dbReference type="ChEBI" id="CHEBI:30616"/>
    </ligand>
</feature>
<proteinExistence type="predicted"/>
<evidence type="ECO:0000256" key="2">
    <source>
        <dbReference type="ARBA" id="ARBA00022527"/>
    </source>
</evidence>
<protein>
    <recommendedName>
        <fullName evidence="1">non-specific serine/threonine protein kinase</fullName>
        <ecNumber evidence="1">2.7.11.1</ecNumber>
    </recommendedName>
</protein>
<dbReference type="InterPro" id="IPR008271">
    <property type="entry name" value="Ser/Thr_kinase_AS"/>
</dbReference>
<dbReference type="Gene3D" id="1.10.510.10">
    <property type="entry name" value="Transferase(Phosphotransferase) domain 1"/>
    <property type="match status" value="1"/>
</dbReference>
<organism evidence="10 11">
    <name type="scientific">Catenuloplanes niger</name>
    <dbReference type="NCBI Taxonomy" id="587534"/>
    <lineage>
        <taxon>Bacteria</taxon>
        <taxon>Bacillati</taxon>
        <taxon>Actinomycetota</taxon>
        <taxon>Actinomycetes</taxon>
        <taxon>Micromonosporales</taxon>
        <taxon>Micromonosporaceae</taxon>
        <taxon>Catenuloplanes</taxon>
    </lineage>
</organism>
<evidence type="ECO:0000256" key="1">
    <source>
        <dbReference type="ARBA" id="ARBA00012513"/>
    </source>
</evidence>
<feature type="domain" description="Protein kinase" evidence="9">
    <location>
        <begin position="8"/>
        <end position="267"/>
    </location>
</feature>
<dbReference type="RefSeq" id="WP_310410091.1">
    <property type="nucleotide sequence ID" value="NZ_JAVDYC010000001.1"/>
</dbReference>
<keyword evidence="8" id="KW-1133">Transmembrane helix</keyword>
<evidence type="ECO:0000256" key="6">
    <source>
        <dbReference type="ARBA" id="ARBA00022840"/>
    </source>
</evidence>
<reference evidence="10 11" key="1">
    <citation type="submission" date="2023-07" db="EMBL/GenBank/DDBJ databases">
        <title>Sequencing the genomes of 1000 actinobacteria strains.</title>
        <authorList>
            <person name="Klenk H.-P."/>
        </authorList>
    </citation>
    <scope>NUCLEOTIDE SEQUENCE [LARGE SCALE GENOMIC DNA]</scope>
    <source>
        <strain evidence="10 11">DSM 44711</strain>
    </source>
</reference>
<dbReference type="Pfam" id="PF00069">
    <property type="entry name" value="Pkinase"/>
    <property type="match status" value="1"/>
</dbReference>
<dbReference type="AlphaFoldDB" id="A0AAE3ZLQ6"/>
<feature type="transmembrane region" description="Helical" evidence="8">
    <location>
        <begin position="314"/>
        <end position="333"/>
    </location>
</feature>
<dbReference type="PROSITE" id="PS00107">
    <property type="entry name" value="PROTEIN_KINASE_ATP"/>
    <property type="match status" value="1"/>
</dbReference>
<evidence type="ECO:0000259" key="9">
    <source>
        <dbReference type="PROSITE" id="PS50011"/>
    </source>
</evidence>
<dbReference type="InterPro" id="IPR011009">
    <property type="entry name" value="Kinase-like_dom_sf"/>
</dbReference>
<dbReference type="PROSITE" id="PS50011">
    <property type="entry name" value="PROTEIN_KINASE_DOM"/>
    <property type="match status" value="1"/>
</dbReference>
<evidence type="ECO:0000256" key="8">
    <source>
        <dbReference type="SAM" id="Phobius"/>
    </source>
</evidence>
<dbReference type="PROSITE" id="PS00108">
    <property type="entry name" value="PROTEIN_KINASE_ST"/>
    <property type="match status" value="1"/>
</dbReference>
<sequence>MTSPVGQYQRLDLIGRGGMGEVWRARDLDRGGRIVALKLLAPEALDDTELRERFLREMEIAADIENPHVVVVYDFSAKLPEPYIAMRYIDGRTLADEMAAGTLTPERTVTIVAQIASALAAAHERGLRHRDVKPSNIMLERGYLTGTDHAFLIDWGIAQHIDTSDLTRVGQMVGTPAYVAPERLVSDRADGRADIYSLAVVLYEALAGRKPFGGRFTITDHRDREPDPLPDTVPPALRDVVMRGMAKRPADRYADARAFGDAVHRAWRSSPTGSEPASARARRTPVIWFSSAGGGIGAVAGVGLLAADLLDTTMAVWALPALVIAGVVAGWALRETPEDTGGDGR</sequence>
<dbReference type="EMBL" id="JAVDYC010000001">
    <property type="protein sequence ID" value="MDR7321227.1"/>
    <property type="molecule type" value="Genomic_DNA"/>
</dbReference>
<keyword evidence="2 10" id="KW-0723">Serine/threonine-protein kinase</keyword>
<keyword evidence="6 7" id="KW-0067">ATP-binding</keyword>
<evidence type="ECO:0000313" key="11">
    <source>
        <dbReference type="Proteomes" id="UP001183629"/>
    </source>
</evidence>
<dbReference type="Gene3D" id="3.30.200.20">
    <property type="entry name" value="Phosphorylase Kinase, domain 1"/>
    <property type="match status" value="1"/>
</dbReference>
<accession>A0AAE3ZLQ6</accession>
<evidence type="ECO:0000256" key="7">
    <source>
        <dbReference type="PROSITE-ProRule" id="PRU10141"/>
    </source>
</evidence>
<keyword evidence="11" id="KW-1185">Reference proteome</keyword>
<keyword evidence="8" id="KW-0472">Membrane</keyword>
<dbReference type="CDD" id="cd14014">
    <property type="entry name" value="STKc_PknB_like"/>
    <property type="match status" value="1"/>
</dbReference>
<dbReference type="InterPro" id="IPR000719">
    <property type="entry name" value="Prot_kinase_dom"/>
</dbReference>
<comment type="caution">
    <text evidence="10">The sequence shown here is derived from an EMBL/GenBank/DDBJ whole genome shotgun (WGS) entry which is preliminary data.</text>
</comment>
<gene>
    <name evidence="10" type="ORF">J2S44_001477</name>
</gene>
<keyword evidence="5 10" id="KW-0418">Kinase</keyword>
<keyword evidence="4 7" id="KW-0547">Nucleotide-binding</keyword>
<keyword evidence="3" id="KW-0808">Transferase</keyword>
<dbReference type="Proteomes" id="UP001183629">
    <property type="component" value="Unassembled WGS sequence"/>
</dbReference>
<dbReference type="EC" id="2.7.11.1" evidence="1"/>
<feature type="transmembrane region" description="Helical" evidence="8">
    <location>
        <begin position="286"/>
        <end position="307"/>
    </location>
</feature>
<evidence type="ECO:0000256" key="3">
    <source>
        <dbReference type="ARBA" id="ARBA00022679"/>
    </source>
</evidence>
<dbReference type="PANTHER" id="PTHR43289:SF6">
    <property type="entry name" value="SERINE_THREONINE-PROTEIN KINASE NEKL-3"/>
    <property type="match status" value="1"/>
</dbReference>
<dbReference type="SUPFAM" id="SSF56112">
    <property type="entry name" value="Protein kinase-like (PK-like)"/>
    <property type="match status" value="1"/>
</dbReference>
<evidence type="ECO:0000313" key="10">
    <source>
        <dbReference type="EMBL" id="MDR7321227.1"/>
    </source>
</evidence>